<organism evidence="3 4">
    <name type="scientific">Blautia stercoris</name>
    <dbReference type="NCBI Taxonomy" id="871664"/>
    <lineage>
        <taxon>Bacteria</taxon>
        <taxon>Bacillati</taxon>
        <taxon>Bacillota</taxon>
        <taxon>Clostridia</taxon>
        <taxon>Lachnospirales</taxon>
        <taxon>Lachnospiraceae</taxon>
        <taxon>Blautia</taxon>
    </lineage>
</organism>
<feature type="transmembrane region" description="Helical" evidence="1">
    <location>
        <begin position="21"/>
        <end position="39"/>
    </location>
</feature>
<keyword evidence="1" id="KW-0472">Membrane</keyword>
<comment type="caution">
    <text evidence="3">The sequence shown here is derived from an EMBL/GenBank/DDBJ whole genome shotgun (WGS) entry which is preliminary data.</text>
</comment>
<proteinExistence type="predicted"/>
<dbReference type="SUPFAM" id="SSF50156">
    <property type="entry name" value="PDZ domain-like"/>
    <property type="match status" value="1"/>
</dbReference>
<dbReference type="Proteomes" id="UP000661649">
    <property type="component" value="Unassembled WGS sequence"/>
</dbReference>
<dbReference type="PROSITE" id="PS51494">
    <property type="entry name" value="SPOIVB"/>
    <property type="match status" value="1"/>
</dbReference>
<accession>A0ABR7P7Q6</accession>
<keyword evidence="1" id="KW-0812">Transmembrane</keyword>
<sequence>MYLKKITKGCDFLKKKCNFRRLLFVLLLADIICAGFFGWKIIEQAIPDTVYLSKKEEKGISELRNLPFVTYEDTIQTSKGNAYWISCKLFDTIPVKKIKVQTVEEDKVSVCGQPVGLYMETKGVLIIDTGEIVQADGMTCTPAKNIAKSGDYILKVNGETIQTKKELIDKIQNSEGKEVTLLVERDEEEIPICIQPVKAQDLKYKLGIWVRDNTQGIGTLTFLTKEGTYGALGHGISDTDTGALLKISQGELYEAQVVSVVKGGRGTPGELSGYIDYSEGKKLGTIEKNQENGVYGMIGIQEQGKLPLCQMSIGYKQEVCTGEAEILTNVEGEVKAYRAQITEIFPEHADSNKAFSIEVTDETLLGITGGIVQGMSGSPVIQNGKLIGAVTHVFVQDSTKGYGIFAEKMLE</sequence>
<name>A0ABR7P7Q6_9FIRM</name>
<dbReference type="EC" id="3.4.21.116" evidence="3"/>
<dbReference type="EMBL" id="JACRTP010000001">
    <property type="protein sequence ID" value="MBC8627411.1"/>
    <property type="molecule type" value="Genomic_DNA"/>
</dbReference>
<evidence type="ECO:0000259" key="2">
    <source>
        <dbReference type="PROSITE" id="PS51494"/>
    </source>
</evidence>
<protein>
    <submittedName>
        <fullName evidence="3">SpoIVB peptidase</fullName>
        <ecNumber evidence="3">3.4.21.116</ecNumber>
    </submittedName>
</protein>
<evidence type="ECO:0000256" key="1">
    <source>
        <dbReference type="SAM" id="Phobius"/>
    </source>
</evidence>
<dbReference type="NCBIfam" id="TIGR02860">
    <property type="entry name" value="spore_IV_B"/>
    <property type="match status" value="1"/>
</dbReference>
<keyword evidence="4" id="KW-1185">Reference proteome</keyword>
<evidence type="ECO:0000313" key="4">
    <source>
        <dbReference type="Proteomes" id="UP000661649"/>
    </source>
</evidence>
<dbReference type="InterPro" id="IPR036034">
    <property type="entry name" value="PDZ_sf"/>
</dbReference>
<dbReference type="GO" id="GO:0016787">
    <property type="term" value="F:hydrolase activity"/>
    <property type="evidence" value="ECO:0007669"/>
    <property type="project" value="UniProtKB-KW"/>
</dbReference>
<dbReference type="Pfam" id="PF17820">
    <property type="entry name" value="PDZ_6"/>
    <property type="match status" value="1"/>
</dbReference>
<dbReference type="Pfam" id="PF05580">
    <property type="entry name" value="Peptidase_S55"/>
    <property type="match status" value="1"/>
</dbReference>
<keyword evidence="3" id="KW-0378">Hydrolase</keyword>
<reference evidence="3 4" key="1">
    <citation type="submission" date="2020-08" db="EMBL/GenBank/DDBJ databases">
        <title>Genome public.</title>
        <authorList>
            <person name="Liu C."/>
            <person name="Sun Q."/>
        </authorList>
    </citation>
    <scope>NUCLEOTIDE SEQUENCE [LARGE SCALE GENOMIC DNA]</scope>
    <source>
        <strain evidence="3 4">3_YM_SP_D4_24.mj</strain>
    </source>
</reference>
<dbReference type="SUPFAM" id="SSF50494">
    <property type="entry name" value="Trypsin-like serine proteases"/>
    <property type="match status" value="1"/>
</dbReference>
<dbReference type="InterPro" id="IPR014219">
    <property type="entry name" value="SpoIVB"/>
</dbReference>
<dbReference type="InterPro" id="IPR009003">
    <property type="entry name" value="Peptidase_S1_PA"/>
</dbReference>
<keyword evidence="1" id="KW-1133">Transmembrane helix</keyword>
<gene>
    <name evidence="3" type="primary">spoIVB</name>
    <name evidence="3" type="ORF">H8712_02010</name>
</gene>
<dbReference type="Gene3D" id="2.30.42.10">
    <property type="match status" value="1"/>
</dbReference>
<evidence type="ECO:0000313" key="3">
    <source>
        <dbReference type="EMBL" id="MBC8627411.1"/>
    </source>
</evidence>
<dbReference type="InterPro" id="IPR041489">
    <property type="entry name" value="PDZ_6"/>
</dbReference>
<dbReference type="InterPro" id="IPR008763">
    <property type="entry name" value="Peptidase_S55"/>
</dbReference>
<feature type="domain" description="Peptidase S55" evidence="2">
    <location>
        <begin position="188"/>
        <end position="411"/>
    </location>
</feature>